<evidence type="ECO:0000256" key="8">
    <source>
        <dbReference type="SAM" id="MobiDB-lite"/>
    </source>
</evidence>
<dbReference type="InterPro" id="IPR006665">
    <property type="entry name" value="OmpA-like"/>
</dbReference>
<evidence type="ECO:0000256" key="7">
    <source>
        <dbReference type="PROSITE-ProRule" id="PRU00473"/>
    </source>
</evidence>
<organism evidence="10 11">
    <name type="scientific">Halobacillus amylolyticus</name>
    <dbReference type="NCBI Taxonomy" id="2932259"/>
    <lineage>
        <taxon>Bacteria</taxon>
        <taxon>Bacillati</taxon>
        <taxon>Bacillota</taxon>
        <taxon>Bacilli</taxon>
        <taxon>Bacillales</taxon>
        <taxon>Bacillaceae</taxon>
        <taxon>Halobacillus</taxon>
    </lineage>
</organism>
<evidence type="ECO:0000256" key="2">
    <source>
        <dbReference type="ARBA" id="ARBA00008914"/>
    </source>
</evidence>
<protein>
    <submittedName>
        <fullName evidence="10">Flagellar motor protein MotB</fullName>
    </submittedName>
</protein>
<feature type="compositionally biased region" description="Acidic residues" evidence="8">
    <location>
        <begin position="77"/>
        <end position="88"/>
    </location>
</feature>
<keyword evidence="10" id="KW-0282">Flagellum</keyword>
<evidence type="ECO:0000313" key="10">
    <source>
        <dbReference type="EMBL" id="UOR10535.1"/>
    </source>
</evidence>
<dbReference type="CDD" id="cd07185">
    <property type="entry name" value="OmpA_C-like"/>
    <property type="match status" value="1"/>
</dbReference>
<gene>
    <name evidence="10" type="primary">motB</name>
    <name evidence="10" type="ORF">MUO15_12700</name>
</gene>
<feature type="domain" description="OmpA-like" evidence="9">
    <location>
        <begin position="127"/>
        <end position="249"/>
    </location>
</feature>
<evidence type="ECO:0000256" key="4">
    <source>
        <dbReference type="ARBA" id="ARBA00022692"/>
    </source>
</evidence>
<dbReference type="PROSITE" id="PS51123">
    <property type="entry name" value="OMPA_2"/>
    <property type="match status" value="1"/>
</dbReference>
<keyword evidence="6 7" id="KW-0472">Membrane</keyword>
<dbReference type="InterPro" id="IPR050330">
    <property type="entry name" value="Bact_OuterMem_StrucFunc"/>
</dbReference>
<accession>A0ABY4HAV2</accession>
<evidence type="ECO:0000256" key="5">
    <source>
        <dbReference type="ARBA" id="ARBA00022989"/>
    </source>
</evidence>
<dbReference type="EMBL" id="CP095075">
    <property type="protein sequence ID" value="UOR10535.1"/>
    <property type="molecule type" value="Genomic_DNA"/>
</dbReference>
<evidence type="ECO:0000313" key="11">
    <source>
        <dbReference type="Proteomes" id="UP000830326"/>
    </source>
</evidence>
<evidence type="ECO:0000256" key="3">
    <source>
        <dbReference type="ARBA" id="ARBA00022475"/>
    </source>
</evidence>
<keyword evidence="4" id="KW-0812">Transmembrane</keyword>
<evidence type="ECO:0000259" key="9">
    <source>
        <dbReference type="PROSITE" id="PS51123"/>
    </source>
</evidence>
<dbReference type="NCBIfam" id="NF005831">
    <property type="entry name" value="PRK07734.1"/>
    <property type="match status" value="1"/>
</dbReference>
<dbReference type="Proteomes" id="UP000830326">
    <property type="component" value="Chromosome"/>
</dbReference>
<dbReference type="Pfam" id="PF13677">
    <property type="entry name" value="MotB_plug"/>
    <property type="match status" value="1"/>
</dbReference>
<feature type="region of interest" description="Disordered" evidence="8">
    <location>
        <begin position="61"/>
        <end position="96"/>
    </location>
</feature>
<dbReference type="InterPro" id="IPR036737">
    <property type="entry name" value="OmpA-like_sf"/>
</dbReference>
<evidence type="ECO:0000256" key="1">
    <source>
        <dbReference type="ARBA" id="ARBA00004162"/>
    </source>
</evidence>
<sequence length="251" mass="28408">MRKKKRQDENHVDESWLIPYADMLTLLLALFIVLFASSEIDAQKFKEFSEVFRNEFSGGQGIMEHQESPIEPLSVTNEEEEKNEEESKEESQTKNGALLPLESLQKEIEGYIAENQLTGELTTNLSERGLLVVILDNVFFDSGSAQVKSGGVNIAKDISEILHTRSPHEIVISGHTDNRPINNSEFQSNWELSVMRAVNFMSLLLNNDRLDPLLFSAKGYGEHRPVAPNDTSQNRQKNRRVEVLILPNSNP</sequence>
<dbReference type="PANTHER" id="PTHR30329">
    <property type="entry name" value="STATOR ELEMENT OF FLAGELLAR MOTOR COMPLEX"/>
    <property type="match status" value="1"/>
</dbReference>
<dbReference type="Pfam" id="PF00691">
    <property type="entry name" value="OmpA"/>
    <property type="match status" value="1"/>
</dbReference>
<proteinExistence type="inferred from homology"/>
<keyword evidence="5" id="KW-1133">Transmembrane helix</keyword>
<keyword evidence="10" id="KW-0966">Cell projection</keyword>
<reference evidence="10" key="1">
    <citation type="submission" date="2022-04" db="EMBL/GenBank/DDBJ databases">
        <title>Halobacillus sp. isolated from saltern.</title>
        <authorList>
            <person name="Won M."/>
            <person name="Lee C.-M."/>
            <person name="Woen H.-Y."/>
            <person name="Kwon S.-W."/>
        </authorList>
    </citation>
    <scope>NUCLEOTIDE SEQUENCE</scope>
    <source>
        <strain evidence="10">SSHM10-5</strain>
    </source>
</reference>
<keyword evidence="10" id="KW-0969">Cilium</keyword>
<comment type="similarity">
    <text evidence="2">Belongs to the MotB family.</text>
</comment>
<dbReference type="SUPFAM" id="SSF103088">
    <property type="entry name" value="OmpA-like"/>
    <property type="match status" value="1"/>
</dbReference>
<dbReference type="InterPro" id="IPR025713">
    <property type="entry name" value="MotB-like_N_dom"/>
</dbReference>
<evidence type="ECO:0000256" key="6">
    <source>
        <dbReference type="ARBA" id="ARBA00023136"/>
    </source>
</evidence>
<comment type="subcellular location">
    <subcellularLocation>
        <location evidence="1">Cell membrane</location>
        <topology evidence="1">Single-pass membrane protein</topology>
    </subcellularLocation>
</comment>
<keyword evidence="3" id="KW-1003">Cell membrane</keyword>
<dbReference type="RefSeq" id="WP_245029663.1">
    <property type="nucleotide sequence ID" value="NZ_CP095075.1"/>
</dbReference>
<keyword evidence="11" id="KW-1185">Reference proteome</keyword>
<dbReference type="Gene3D" id="3.30.1330.60">
    <property type="entry name" value="OmpA-like domain"/>
    <property type="match status" value="1"/>
</dbReference>
<name>A0ABY4HAV2_9BACI</name>
<dbReference type="PANTHER" id="PTHR30329:SF21">
    <property type="entry name" value="LIPOPROTEIN YIAD-RELATED"/>
    <property type="match status" value="1"/>
</dbReference>